<dbReference type="PANTHER" id="PTHR33332">
    <property type="entry name" value="REVERSE TRANSCRIPTASE DOMAIN-CONTAINING PROTEIN"/>
    <property type="match status" value="1"/>
</dbReference>
<gene>
    <name evidence="1" type="ORF">SSLN_LOCUS1379</name>
</gene>
<sequence length="258" mass="29981">MLADDVKLWRVIKSDSDNHAHQEGLNHLSSWSARWPLNFYVGKCVVVRLRTRRTSEEDDSYQYIFNEKPLSIVEEQKDLGVLIKSSLKPSSQCLKAAQRATQVLFALRCGYVPIGKELFQTTYGVLVRSPLAYAVQALRPWFKKDYLQLERVQARATKMVKNLSHMPNETRLVELHFFPLNYRQLRGDLIQTYRIVRGRKCALEFAEFFELVGTKHLRGSLSTRTSVRTPIRRGSLEHGTDSLRRWSFQKLLTHLNSN</sequence>
<dbReference type="OrthoDB" id="276744at2759"/>
<dbReference type="WBParaSite" id="SSLN_0000143301-mRNA-1">
    <property type="protein sequence ID" value="SSLN_0000143301-mRNA-1"/>
    <property type="gene ID" value="SSLN_0000143301"/>
</dbReference>
<reference evidence="3" key="1">
    <citation type="submission" date="2016-06" db="UniProtKB">
        <authorList>
            <consortium name="WormBaseParasite"/>
        </authorList>
    </citation>
    <scope>IDENTIFICATION</scope>
</reference>
<evidence type="ECO:0000313" key="1">
    <source>
        <dbReference type="EMBL" id="VDL87600.1"/>
    </source>
</evidence>
<organism evidence="3">
    <name type="scientific">Schistocephalus solidus</name>
    <name type="common">Tapeworm</name>
    <dbReference type="NCBI Taxonomy" id="70667"/>
    <lineage>
        <taxon>Eukaryota</taxon>
        <taxon>Metazoa</taxon>
        <taxon>Spiralia</taxon>
        <taxon>Lophotrochozoa</taxon>
        <taxon>Platyhelminthes</taxon>
        <taxon>Cestoda</taxon>
        <taxon>Eucestoda</taxon>
        <taxon>Diphyllobothriidea</taxon>
        <taxon>Diphyllobothriidae</taxon>
        <taxon>Schistocephalus</taxon>
    </lineage>
</organism>
<dbReference type="STRING" id="70667.A0A183SAY1"/>
<protein>
    <submittedName>
        <fullName evidence="1 3">Uncharacterized protein</fullName>
    </submittedName>
</protein>
<keyword evidence="2" id="KW-1185">Reference proteome</keyword>
<accession>A0A183SAY1</accession>
<evidence type="ECO:0000313" key="2">
    <source>
        <dbReference type="Proteomes" id="UP000275846"/>
    </source>
</evidence>
<dbReference type="EMBL" id="UYSU01002758">
    <property type="protein sequence ID" value="VDL87600.1"/>
    <property type="molecule type" value="Genomic_DNA"/>
</dbReference>
<reference evidence="1 2" key="2">
    <citation type="submission" date="2018-11" db="EMBL/GenBank/DDBJ databases">
        <authorList>
            <consortium name="Pathogen Informatics"/>
        </authorList>
    </citation>
    <scope>NUCLEOTIDE SEQUENCE [LARGE SCALE GENOMIC DNA]</scope>
    <source>
        <strain evidence="1 2">NST_G2</strain>
    </source>
</reference>
<dbReference type="AlphaFoldDB" id="A0A183SAY1"/>
<evidence type="ECO:0000313" key="3">
    <source>
        <dbReference type="WBParaSite" id="SSLN_0000143301-mRNA-1"/>
    </source>
</evidence>
<proteinExistence type="predicted"/>
<dbReference type="Proteomes" id="UP000275846">
    <property type="component" value="Unassembled WGS sequence"/>
</dbReference>
<name>A0A183SAY1_SCHSO</name>